<dbReference type="EMBL" id="CAJNOK010003082">
    <property type="protein sequence ID" value="CAF0887096.1"/>
    <property type="molecule type" value="Genomic_DNA"/>
</dbReference>
<dbReference type="EMBL" id="CAJNOQ010002924">
    <property type="protein sequence ID" value="CAF0986235.1"/>
    <property type="molecule type" value="Genomic_DNA"/>
</dbReference>
<gene>
    <name evidence="3" type="ORF">GPM918_LOCUS13017</name>
    <name evidence="2" type="ORF">OVA965_LOCUS8929</name>
    <name evidence="5" type="ORF">SRO942_LOCUS13017</name>
    <name evidence="4" type="ORF">TMI583_LOCUS8925</name>
</gene>
<evidence type="ECO:0000313" key="2">
    <source>
        <dbReference type="EMBL" id="CAF0887096.1"/>
    </source>
</evidence>
<evidence type="ECO:0000313" key="3">
    <source>
        <dbReference type="EMBL" id="CAF0986235.1"/>
    </source>
</evidence>
<proteinExistence type="predicted"/>
<evidence type="ECO:0000256" key="1">
    <source>
        <dbReference type="SAM" id="SignalP"/>
    </source>
</evidence>
<dbReference type="Proteomes" id="UP000681722">
    <property type="component" value="Unassembled WGS sequence"/>
</dbReference>
<reference evidence="3" key="1">
    <citation type="submission" date="2021-02" db="EMBL/GenBank/DDBJ databases">
        <authorList>
            <person name="Nowell W R."/>
        </authorList>
    </citation>
    <scope>NUCLEOTIDE SEQUENCE</scope>
</reference>
<name>A0A814FRB5_9BILA</name>
<evidence type="ECO:0000313" key="4">
    <source>
        <dbReference type="EMBL" id="CAF3669998.1"/>
    </source>
</evidence>
<dbReference type="AlphaFoldDB" id="A0A814FRB5"/>
<keyword evidence="6" id="KW-1185">Reference proteome</keyword>
<dbReference type="Proteomes" id="UP000677228">
    <property type="component" value="Unassembled WGS sequence"/>
</dbReference>
<keyword evidence="1" id="KW-0732">Signal</keyword>
<evidence type="ECO:0000313" key="6">
    <source>
        <dbReference type="Proteomes" id="UP000663829"/>
    </source>
</evidence>
<protein>
    <submittedName>
        <fullName evidence="3">Uncharacterized protein</fullName>
    </submittedName>
</protein>
<feature type="chain" id="PRO_5036410105" evidence="1">
    <location>
        <begin position="20"/>
        <end position="150"/>
    </location>
</feature>
<evidence type="ECO:0000313" key="5">
    <source>
        <dbReference type="EMBL" id="CAF3758511.1"/>
    </source>
</evidence>
<dbReference type="EMBL" id="CAJOBC010002924">
    <property type="protein sequence ID" value="CAF3758511.1"/>
    <property type="molecule type" value="Genomic_DNA"/>
</dbReference>
<dbReference type="EMBL" id="CAJOBA010003083">
    <property type="protein sequence ID" value="CAF3669998.1"/>
    <property type="molecule type" value="Genomic_DNA"/>
</dbReference>
<sequence length="150" mass="16299">MARLFIFIALLALTPHATGFFWDWFRPSHPTEIVNSGSTNACDYTITIKGHNAHYVVCGNRTGTAKLSDSVKNQIAQAVKAAEPLDKLPTRPCPKSASFGTTTVVKHKGKATGDISCASTDQVNKLFNATETVVQQLHLNLVKHIITLPL</sequence>
<feature type="signal peptide" evidence="1">
    <location>
        <begin position="1"/>
        <end position="19"/>
    </location>
</feature>
<comment type="caution">
    <text evidence="3">The sequence shown here is derived from an EMBL/GenBank/DDBJ whole genome shotgun (WGS) entry which is preliminary data.</text>
</comment>
<dbReference type="Proteomes" id="UP000663829">
    <property type="component" value="Unassembled WGS sequence"/>
</dbReference>
<organism evidence="3 6">
    <name type="scientific">Didymodactylos carnosus</name>
    <dbReference type="NCBI Taxonomy" id="1234261"/>
    <lineage>
        <taxon>Eukaryota</taxon>
        <taxon>Metazoa</taxon>
        <taxon>Spiralia</taxon>
        <taxon>Gnathifera</taxon>
        <taxon>Rotifera</taxon>
        <taxon>Eurotatoria</taxon>
        <taxon>Bdelloidea</taxon>
        <taxon>Philodinida</taxon>
        <taxon>Philodinidae</taxon>
        <taxon>Didymodactylos</taxon>
    </lineage>
</organism>
<accession>A0A814FRB5</accession>
<dbReference type="Proteomes" id="UP000682733">
    <property type="component" value="Unassembled WGS sequence"/>
</dbReference>